<keyword evidence="2" id="KW-1185">Reference proteome</keyword>
<gene>
    <name evidence="1" type="ORF">DL89DRAFT_268185</name>
</gene>
<dbReference type="GeneID" id="63804478"/>
<evidence type="ECO:0000313" key="2">
    <source>
        <dbReference type="Proteomes" id="UP000193922"/>
    </source>
</evidence>
<proteinExistence type="predicted"/>
<dbReference type="Proteomes" id="UP000193922">
    <property type="component" value="Unassembled WGS sequence"/>
</dbReference>
<reference evidence="1 2" key="1">
    <citation type="submission" date="2016-07" db="EMBL/GenBank/DDBJ databases">
        <title>Pervasive Adenine N6-methylation of Active Genes in Fungi.</title>
        <authorList>
            <consortium name="DOE Joint Genome Institute"/>
            <person name="Mondo S.J."/>
            <person name="Dannebaum R.O."/>
            <person name="Kuo R.C."/>
            <person name="Labutti K."/>
            <person name="Haridas S."/>
            <person name="Kuo A."/>
            <person name="Salamov A."/>
            <person name="Ahrendt S.R."/>
            <person name="Lipzen A."/>
            <person name="Sullivan W."/>
            <person name="Andreopoulos W.B."/>
            <person name="Clum A."/>
            <person name="Lindquist E."/>
            <person name="Daum C."/>
            <person name="Ramamoorthy G.K."/>
            <person name="Gryganskyi A."/>
            <person name="Culley D."/>
            <person name="Magnuson J.K."/>
            <person name="James T.Y."/>
            <person name="O'Malley M.A."/>
            <person name="Stajich J.E."/>
            <person name="Spatafora J.W."/>
            <person name="Visel A."/>
            <person name="Grigoriev I.V."/>
        </authorList>
    </citation>
    <scope>NUCLEOTIDE SEQUENCE [LARGE SCALE GENOMIC DNA]</scope>
    <source>
        <strain evidence="1 2">ATCC 12442</strain>
    </source>
</reference>
<organism evidence="1 2">
    <name type="scientific">Linderina pennispora</name>
    <dbReference type="NCBI Taxonomy" id="61395"/>
    <lineage>
        <taxon>Eukaryota</taxon>
        <taxon>Fungi</taxon>
        <taxon>Fungi incertae sedis</taxon>
        <taxon>Zoopagomycota</taxon>
        <taxon>Kickxellomycotina</taxon>
        <taxon>Kickxellomycetes</taxon>
        <taxon>Kickxellales</taxon>
        <taxon>Kickxellaceae</taxon>
        <taxon>Linderina</taxon>
    </lineage>
</organism>
<dbReference type="RefSeq" id="XP_040742909.1">
    <property type="nucleotide sequence ID" value="XM_040887830.1"/>
</dbReference>
<sequence>MKATCKQDIAAGVHNGMSVSRRSQDGADIQQCRSLAAYWTRHNLEGEAYMYGRYRWGCITVKARLLLDQVHKSLCLKREQLMAKVCHPL</sequence>
<name>A0A1Y1W6J8_9FUNG</name>
<protein>
    <submittedName>
        <fullName evidence="1">Uncharacterized protein</fullName>
    </submittedName>
</protein>
<evidence type="ECO:0000313" key="1">
    <source>
        <dbReference type="EMBL" id="ORX69177.1"/>
    </source>
</evidence>
<accession>A0A1Y1W6J8</accession>
<dbReference type="AlphaFoldDB" id="A0A1Y1W6J8"/>
<dbReference type="EMBL" id="MCFD01000008">
    <property type="protein sequence ID" value="ORX69177.1"/>
    <property type="molecule type" value="Genomic_DNA"/>
</dbReference>
<comment type="caution">
    <text evidence="1">The sequence shown here is derived from an EMBL/GenBank/DDBJ whole genome shotgun (WGS) entry which is preliminary data.</text>
</comment>